<dbReference type="GO" id="GO:0017178">
    <property type="term" value="F:diphthine-ammonia ligase activity"/>
    <property type="evidence" value="ECO:0007669"/>
    <property type="project" value="UniProtKB-EC"/>
</dbReference>
<dbReference type="Pfam" id="PF01902">
    <property type="entry name" value="Diphthami_syn_2"/>
    <property type="match status" value="1"/>
</dbReference>
<dbReference type="AlphaFoldDB" id="A0A832ZU28"/>
<dbReference type="PIRSF" id="PIRSF039123">
    <property type="entry name" value="Diphthamide_synthase"/>
    <property type="match status" value="1"/>
</dbReference>
<dbReference type="InterPro" id="IPR014729">
    <property type="entry name" value="Rossmann-like_a/b/a_fold"/>
</dbReference>
<dbReference type="GO" id="GO:0017183">
    <property type="term" value="P:protein histidyl modification to diphthamide"/>
    <property type="evidence" value="ECO:0007669"/>
    <property type="project" value="TreeGrafter"/>
</dbReference>
<feature type="non-terminal residue" evidence="2">
    <location>
        <position position="1"/>
    </location>
</feature>
<dbReference type="NCBIfam" id="TIGR03679">
    <property type="entry name" value="arCOG00187"/>
    <property type="match status" value="1"/>
</dbReference>
<dbReference type="CDD" id="cd01994">
    <property type="entry name" value="AANH_PF0828-like"/>
    <property type="match status" value="1"/>
</dbReference>
<proteinExistence type="predicted"/>
<feature type="domain" description="Diphthamide synthase" evidence="1">
    <location>
        <begin position="2"/>
        <end position="215"/>
    </location>
</feature>
<dbReference type="NCBIfam" id="TIGR00290">
    <property type="entry name" value="MJ0570_dom"/>
    <property type="match status" value="1"/>
</dbReference>
<dbReference type="PANTHER" id="PTHR12196">
    <property type="entry name" value="DOMAIN OF UNKNOWN FUNCTION 71 DUF71 -CONTAINING PROTEIN"/>
    <property type="match status" value="1"/>
</dbReference>
<dbReference type="InterPro" id="IPR030662">
    <property type="entry name" value="DPH6/MJ0570"/>
</dbReference>
<keyword evidence="2" id="KW-0436">Ligase</keyword>
<dbReference type="EMBL" id="DQVR01000032">
    <property type="protein sequence ID" value="HIQ23675.1"/>
    <property type="molecule type" value="Genomic_DNA"/>
</dbReference>
<protein>
    <submittedName>
        <fullName evidence="2">Diphthine--ammonia ligase</fullName>
        <ecNumber evidence="2">6.3.1.14</ecNumber>
    </submittedName>
</protein>
<sequence length="227" mass="25864">CSMFSGGKDSTYALHWAALHGFDVCCLLSLRPRRRWDSMLFHYPGIELTELQAKALRIPLIAWTTGEDEERDLAEVFREARNRGCEAVVAGALLSDYQRLRFASAAEEAGLRIFTPLWRIDQEEYMRSLVREGFKVIIVSIQAYGLPSWLVGRVLDEDTVERIIELSRRYGFNPAFEGGEAETLVLDAPLFREELSVEGVIERLGPDHYFYKITGARLIPKRGIPHS</sequence>
<evidence type="ECO:0000313" key="2">
    <source>
        <dbReference type="EMBL" id="HIQ23675.1"/>
    </source>
</evidence>
<dbReference type="Gene3D" id="3.90.1490.10">
    <property type="entry name" value="putative n-type atp pyrophosphatase, domain 2"/>
    <property type="match status" value="1"/>
</dbReference>
<dbReference type="Proteomes" id="UP000600071">
    <property type="component" value="Unassembled WGS sequence"/>
</dbReference>
<organism evidence="2 3">
    <name type="scientific">Pyrodictium delaneyi</name>
    <dbReference type="NCBI Taxonomy" id="1273541"/>
    <lineage>
        <taxon>Archaea</taxon>
        <taxon>Thermoproteota</taxon>
        <taxon>Thermoprotei</taxon>
        <taxon>Desulfurococcales</taxon>
        <taxon>Pyrodictiaceae</taxon>
        <taxon>Pyrodictium</taxon>
    </lineage>
</organism>
<dbReference type="PANTHER" id="PTHR12196:SF2">
    <property type="entry name" value="DIPHTHINE--AMMONIA LIGASE"/>
    <property type="match status" value="1"/>
</dbReference>
<dbReference type="EC" id="6.3.1.14" evidence="2"/>
<dbReference type="SUPFAM" id="SSF52402">
    <property type="entry name" value="Adenine nucleotide alpha hydrolases-like"/>
    <property type="match status" value="1"/>
</dbReference>
<name>A0A832ZU28_9CREN</name>
<dbReference type="Gene3D" id="3.40.50.620">
    <property type="entry name" value="HUPs"/>
    <property type="match status" value="1"/>
</dbReference>
<dbReference type="InterPro" id="IPR002761">
    <property type="entry name" value="Diphthami_syn_dom"/>
</dbReference>
<gene>
    <name evidence="2" type="ORF">EYH50_01340</name>
</gene>
<evidence type="ECO:0000313" key="3">
    <source>
        <dbReference type="Proteomes" id="UP000600071"/>
    </source>
</evidence>
<dbReference type="InterPro" id="IPR022427">
    <property type="entry name" value="MJ0570_ATP-bd"/>
</dbReference>
<accession>A0A832ZU28</accession>
<comment type="caution">
    <text evidence="2">The sequence shown here is derived from an EMBL/GenBank/DDBJ whole genome shotgun (WGS) entry which is preliminary data.</text>
</comment>
<evidence type="ECO:0000259" key="1">
    <source>
        <dbReference type="Pfam" id="PF01902"/>
    </source>
</evidence>
<reference evidence="2" key="1">
    <citation type="journal article" date="2020" name="ISME J.">
        <title>Gammaproteobacteria mediating utilization of methyl-, sulfur- and petroleum organic compounds in deep ocean hydrothermal plumes.</title>
        <authorList>
            <person name="Zhou Z."/>
            <person name="Liu Y."/>
            <person name="Pan J."/>
            <person name="Cron B.R."/>
            <person name="Toner B.M."/>
            <person name="Anantharaman K."/>
            <person name="Breier J.A."/>
            <person name="Dick G.J."/>
            <person name="Li M."/>
        </authorList>
    </citation>
    <scope>NUCLEOTIDE SEQUENCE</scope>
    <source>
        <strain evidence="2">SZUA-1523</strain>
    </source>
</reference>